<dbReference type="EMBL" id="LUUB01000039">
    <property type="protein sequence ID" value="OAF12703.1"/>
    <property type="molecule type" value="Genomic_DNA"/>
</dbReference>
<organism evidence="1 2">
    <name type="scientific">Bradyrhizobium centrolobii</name>
    <dbReference type="NCBI Taxonomy" id="1505087"/>
    <lineage>
        <taxon>Bacteria</taxon>
        <taxon>Pseudomonadati</taxon>
        <taxon>Pseudomonadota</taxon>
        <taxon>Alphaproteobacteria</taxon>
        <taxon>Hyphomicrobiales</taxon>
        <taxon>Nitrobacteraceae</taxon>
        <taxon>Bradyrhizobium</taxon>
    </lineage>
</organism>
<reference evidence="1 2" key="1">
    <citation type="submission" date="2016-03" db="EMBL/GenBank/DDBJ databases">
        <title>Draft Genome Sequence of the Strain BR 10245 (Bradyrhizobium sp.) isolated from nodules of Centrolobium paraense.</title>
        <authorList>
            <person name="Simoes-Araujo J.L.Sr."/>
            <person name="Barauna A.C."/>
            <person name="Silva K."/>
            <person name="Zilli J.E."/>
        </authorList>
    </citation>
    <scope>NUCLEOTIDE SEQUENCE [LARGE SCALE GENOMIC DNA]</scope>
    <source>
        <strain evidence="1 2">BR 10245</strain>
    </source>
</reference>
<accession>A0A176YY38</accession>
<comment type="caution">
    <text evidence="1">The sequence shown here is derived from an EMBL/GenBank/DDBJ whole genome shotgun (WGS) entry which is preliminary data.</text>
</comment>
<evidence type="ECO:0000313" key="1">
    <source>
        <dbReference type="EMBL" id="OAF12703.1"/>
    </source>
</evidence>
<protein>
    <recommendedName>
        <fullName evidence="3">Malate dehydrogenase</fullName>
    </recommendedName>
</protein>
<proteinExistence type="predicted"/>
<sequence>MANRAAERAALASDEIGPEERIVALCRRFPLFVGRLQNRQRGRPPFEVDDEYDVQDILHAILNLHFDDVRPEEYTPSYAGNASRVDFYLPRERIVVEAKMTRPNLGQKEAANQLVIDVARYAQMPTVDTLICLVYDPERRCDNPRTLENDLEASVGRLKVRVIVCPQGL</sequence>
<dbReference type="AlphaFoldDB" id="A0A176YY38"/>
<gene>
    <name evidence="1" type="ORF">AYJ54_46415</name>
</gene>
<evidence type="ECO:0008006" key="3">
    <source>
        <dbReference type="Google" id="ProtNLM"/>
    </source>
</evidence>
<evidence type="ECO:0000313" key="2">
    <source>
        <dbReference type="Proteomes" id="UP000076959"/>
    </source>
</evidence>
<keyword evidence="2" id="KW-1185">Reference proteome</keyword>
<dbReference type="Pfam" id="PF18742">
    <property type="entry name" value="DpnII-MboI"/>
    <property type="match status" value="1"/>
</dbReference>
<name>A0A176YY38_9BRAD</name>
<dbReference type="Proteomes" id="UP000076959">
    <property type="component" value="Unassembled WGS sequence"/>
</dbReference>